<dbReference type="PANTHER" id="PTHR30432:SF1">
    <property type="entry name" value="DNA-BINDING TRANSCRIPTIONAL DUAL REGULATOR MODE"/>
    <property type="match status" value="1"/>
</dbReference>
<dbReference type="InterPro" id="IPR008995">
    <property type="entry name" value="Mo/tungstate-bd_C_term_dom"/>
</dbReference>
<dbReference type="GO" id="GO:0005886">
    <property type="term" value="C:plasma membrane"/>
    <property type="evidence" value="ECO:0007669"/>
    <property type="project" value="UniProtKB-SubCell"/>
</dbReference>
<dbReference type="Proteomes" id="UP000198669">
    <property type="component" value="Unassembled WGS sequence"/>
</dbReference>
<dbReference type="Gene3D" id="2.40.50.100">
    <property type="match status" value="1"/>
</dbReference>
<reference evidence="2 3" key="1">
    <citation type="submission" date="2016-10" db="EMBL/GenBank/DDBJ databases">
        <authorList>
            <person name="de Groot N.N."/>
        </authorList>
    </citation>
    <scope>NUCLEOTIDE SEQUENCE [LARGE SCALE GENOMIC DNA]</scope>
    <source>
        <strain evidence="2 3">Z-7982</strain>
    </source>
</reference>
<evidence type="ECO:0000313" key="2">
    <source>
        <dbReference type="EMBL" id="SDW03630.1"/>
    </source>
</evidence>
<evidence type="ECO:0000313" key="3">
    <source>
        <dbReference type="Proteomes" id="UP000198669"/>
    </source>
</evidence>
<name>A0A1H2Q9M0_9EURY</name>
<comment type="subcellular location">
    <subcellularLocation>
        <location evidence="1">Cell membrane</location>
        <topology evidence="1">Peripheral membrane protein</topology>
    </subcellularLocation>
</comment>
<dbReference type="GeneID" id="30582461"/>
<dbReference type="SUPFAM" id="SSF46785">
    <property type="entry name" value="Winged helix' DNA-binding domain"/>
    <property type="match status" value="1"/>
</dbReference>
<sequence>MGVDILETRTKVWLTHEGKPVIGAGKVRLLKAIDEEKSLKKACEKLQISYKHAWNILKKMNLRIGHDVVRTVRGGKEQGTFLTEYGRDLINQYELNRDYVDRMVEEELSSENVGEINNIACKVRKVESSDGISRIQLEFDSAVLTSIMGEKDLGNLDIDEEDEVIATIRAVDIGISPAINEEE</sequence>
<dbReference type="PANTHER" id="PTHR30432">
    <property type="entry name" value="TRANSCRIPTIONAL REGULATOR MODE"/>
    <property type="match status" value="1"/>
</dbReference>
<dbReference type="SUPFAM" id="SSF50331">
    <property type="entry name" value="MOP-like"/>
    <property type="match status" value="1"/>
</dbReference>
<dbReference type="InterPro" id="IPR036390">
    <property type="entry name" value="WH_DNA-bd_sf"/>
</dbReference>
<organism evidence="2 3">
    <name type="scientific">Methanohalophilus halophilus</name>
    <dbReference type="NCBI Taxonomy" id="2177"/>
    <lineage>
        <taxon>Archaea</taxon>
        <taxon>Methanobacteriati</taxon>
        <taxon>Methanobacteriota</taxon>
        <taxon>Stenosarchaea group</taxon>
        <taxon>Methanomicrobia</taxon>
        <taxon>Methanosarcinales</taxon>
        <taxon>Methanosarcinaceae</taxon>
        <taxon>Methanohalophilus</taxon>
    </lineage>
</organism>
<gene>
    <name evidence="2" type="ORF">SAMN04515625_0195</name>
</gene>
<dbReference type="InterPro" id="IPR051815">
    <property type="entry name" value="Molybdate_resp_trans_reg"/>
</dbReference>
<accession>A0A1H2Q9M0</accession>
<protein>
    <submittedName>
        <fullName evidence="2">Molybdate transport system regulatory protein</fullName>
    </submittedName>
</protein>
<dbReference type="RefSeq" id="WP_234970369.1">
    <property type="nucleotide sequence ID" value="NZ_CP017921.1"/>
</dbReference>
<proteinExistence type="predicted"/>
<dbReference type="Gene3D" id="1.10.10.10">
    <property type="entry name" value="Winged helix-like DNA-binding domain superfamily/Winged helix DNA-binding domain"/>
    <property type="match status" value="1"/>
</dbReference>
<dbReference type="AlphaFoldDB" id="A0A1H2Q9M0"/>
<dbReference type="EMBL" id="FNMU01000001">
    <property type="protein sequence ID" value="SDW03630.1"/>
    <property type="molecule type" value="Genomic_DNA"/>
</dbReference>
<evidence type="ECO:0000256" key="1">
    <source>
        <dbReference type="ARBA" id="ARBA00004202"/>
    </source>
</evidence>
<dbReference type="InterPro" id="IPR036388">
    <property type="entry name" value="WH-like_DNA-bd_sf"/>
</dbReference>